<name>A0A6L3NEI5_9BURK</name>
<dbReference type="Proteomes" id="UP000473571">
    <property type="component" value="Unassembled WGS sequence"/>
</dbReference>
<accession>A0A6L3NEI5</accession>
<sequence length="59" mass="6379">MQGCGTRRRTRCAVRGPVRRAVRGRRAASCGAGRRGYSHRPLESIIDIAFGGSSVFSNT</sequence>
<dbReference type="AlphaFoldDB" id="A0A6L3NEI5"/>
<gene>
    <name evidence="1" type="ORF">F7R13_22370</name>
</gene>
<organism evidence="1 2">
    <name type="scientific">Burkholderia territorii</name>
    <dbReference type="NCBI Taxonomy" id="1503055"/>
    <lineage>
        <taxon>Bacteria</taxon>
        <taxon>Pseudomonadati</taxon>
        <taxon>Pseudomonadota</taxon>
        <taxon>Betaproteobacteria</taxon>
        <taxon>Burkholderiales</taxon>
        <taxon>Burkholderiaceae</taxon>
        <taxon>Burkholderia</taxon>
        <taxon>Burkholderia cepacia complex</taxon>
    </lineage>
</organism>
<comment type="caution">
    <text evidence="1">The sequence shown here is derived from an EMBL/GenBank/DDBJ whole genome shotgun (WGS) entry which is preliminary data.</text>
</comment>
<evidence type="ECO:0000313" key="2">
    <source>
        <dbReference type="Proteomes" id="UP000473571"/>
    </source>
</evidence>
<proteinExistence type="predicted"/>
<reference evidence="1 2" key="1">
    <citation type="submission" date="2019-09" db="EMBL/GenBank/DDBJ databases">
        <title>Draft genome sequences of 48 bacterial type strains from the CCUG.</title>
        <authorList>
            <person name="Tunovic T."/>
            <person name="Pineiro-Iglesias B."/>
            <person name="Unosson C."/>
            <person name="Inganas E."/>
            <person name="Ohlen M."/>
            <person name="Cardew S."/>
            <person name="Jensie-Markopoulos S."/>
            <person name="Salva-Serra F."/>
            <person name="Jaen-Luchoro D."/>
            <person name="Karlsson R."/>
            <person name="Svensson-Stadler L."/>
            <person name="Chun J."/>
            <person name="Moore E."/>
        </authorList>
    </citation>
    <scope>NUCLEOTIDE SEQUENCE [LARGE SCALE GENOMIC DNA]</scope>
    <source>
        <strain evidence="1 2">CCUG 65687</strain>
    </source>
</reference>
<protein>
    <submittedName>
        <fullName evidence="1">Uncharacterized protein</fullName>
    </submittedName>
</protein>
<evidence type="ECO:0000313" key="1">
    <source>
        <dbReference type="EMBL" id="KAB0661136.1"/>
    </source>
</evidence>
<dbReference type="EMBL" id="VZOL01000377">
    <property type="protein sequence ID" value="KAB0661136.1"/>
    <property type="molecule type" value="Genomic_DNA"/>
</dbReference>